<reference evidence="7 8" key="1">
    <citation type="journal article" date="2021" name="Nat. Plants">
        <title>The Taxus genome provides insights into paclitaxel biosynthesis.</title>
        <authorList>
            <person name="Xiong X."/>
            <person name="Gou J."/>
            <person name="Liao Q."/>
            <person name="Li Y."/>
            <person name="Zhou Q."/>
            <person name="Bi G."/>
            <person name="Li C."/>
            <person name="Du R."/>
            <person name="Wang X."/>
            <person name="Sun T."/>
            <person name="Guo L."/>
            <person name="Liang H."/>
            <person name="Lu P."/>
            <person name="Wu Y."/>
            <person name="Zhang Z."/>
            <person name="Ro D.K."/>
            <person name="Shang Y."/>
            <person name="Huang S."/>
            <person name="Yan J."/>
        </authorList>
    </citation>
    <scope>NUCLEOTIDE SEQUENCE [LARGE SCALE GENOMIC DNA]</scope>
    <source>
        <strain evidence="7">Ta-2019</strain>
    </source>
</reference>
<evidence type="ECO:0000313" key="7">
    <source>
        <dbReference type="EMBL" id="KAH9329863.1"/>
    </source>
</evidence>
<evidence type="ECO:0000313" key="8">
    <source>
        <dbReference type="Proteomes" id="UP000824469"/>
    </source>
</evidence>
<gene>
    <name evidence="7" type="ORF">KI387_001971</name>
</gene>
<feature type="region of interest" description="Disordered" evidence="5">
    <location>
        <begin position="397"/>
        <end position="416"/>
    </location>
</feature>
<dbReference type="InterPro" id="IPR007854">
    <property type="entry name" value="Fip1_dom"/>
</dbReference>
<dbReference type="EMBL" id="JAHRHJ020000001">
    <property type="protein sequence ID" value="KAH9329863.1"/>
    <property type="molecule type" value="Genomic_DNA"/>
</dbReference>
<comment type="subcellular location">
    <subcellularLocation>
        <location evidence="1">Nucleus</location>
    </subcellularLocation>
</comment>
<evidence type="ECO:0000256" key="5">
    <source>
        <dbReference type="SAM" id="MobiDB-lite"/>
    </source>
</evidence>
<proteinExistence type="inferred from homology"/>
<dbReference type="AlphaFoldDB" id="A0AA38GX41"/>
<evidence type="ECO:0000256" key="2">
    <source>
        <dbReference type="ARBA" id="ARBA00007459"/>
    </source>
</evidence>
<accession>A0AA38GX41</accession>
<organism evidence="7 8">
    <name type="scientific">Taxus chinensis</name>
    <name type="common">Chinese yew</name>
    <name type="synonym">Taxus wallichiana var. chinensis</name>
    <dbReference type="NCBI Taxonomy" id="29808"/>
    <lineage>
        <taxon>Eukaryota</taxon>
        <taxon>Viridiplantae</taxon>
        <taxon>Streptophyta</taxon>
        <taxon>Embryophyta</taxon>
        <taxon>Tracheophyta</taxon>
        <taxon>Spermatophyta</taxon>
        <taxon>Pinopsida</taxon>
        <taxon>Pinidae</taxon>
        <taxon>Conifers II</taxon>
        <taxon>Cupressales</taxon>
        <taxon>Taxaceae</taxon>
        <taxon>Taxus</taxon>
    </lineage>
</organism>
<dbReference type="InterPro" id="IPR044976">
    <property type="entry name" value="FIPS5/FIPS3-like"/>
</dbReference>
<keyword evidence="8" id="KW-1185">Reference proteome</keyword>
<dbReference type="PANTHER" id="PTHR36884:SF4">
    <property type="entry name" value="FIP1[III]-LIKE PROTEIN"/>
    <property type="match status" value="1"/>
</dbReference>
<feature type="region of interest" description="Disordered" evidence="5">
    <location>
        <begin position="38"/>
        <end position="62"/>
    </location>
</feature>
<comment type="caution">
    <text evidence="7">The sequence shown here is derived from an EMBL/GenBank/DDBJ whole genome shotgun (WGS) entry which is preliminary data.</text>
</comment>
<sequence>MAQADDFGDLYADVAKTSYSSEEGEELVAYGKAERHLVNNDNEGNHPLPFPFDGDNDSSDEEEDLHILVNEEDTDTDNYKYNDNVDNEALHHHSKIVRPGAVEISGAALSRDGVNQNQSKQPIFNGSGGECSRHGSMAGRGDWSSIGAGGRGNLLRNFRSGVIMPPWTTGAMPRRKNAFEFSLPLNKTIFEININKFEEKRWQQPGVDVTDFFNFDLNEDSWKHYCRQMEQLQLEAIMESKNHVYGRGQYEEVYDLDLPSKMVTVIGLLEASEETMQHRPDIGSSAVTNFCRGLTQGRPLPTGRAIQVERGIGERFPSVDVRRPRHRDSDAVIQIALHDPTEDDSAAPTNAPEMVDNTSQKEDFVKVDNEIDWNRGRSDVVCSLQVLEPAYKLEETPHGNIYSERESGHEPVHDTDGLLPLPTGPPILCRQVSNAEIGMYPVRILGLPPAV</sequence>
<feature type="domain" description="Pre-mRNA polyadenylation factor Fip1" evidence="6">
    <location>
        <begin position="191"/>
        <end position="232"/>
    </location>
</feature>
<dbReference type="Proteomes" id="UP000824469">
    <property type="component" value="Unassembled WGS sequence"/>
</dbReference>
<dbReference type="Pfam" id="PF05182">
    <property type="entry name" value="Fip1"/>
    <property type="match status" value="1"/>
</dbReference>
<feature type="non-terminal residue" evidence="7">
    <location>
        <position position="451"/>
    </location>
</feature>
<evidence type="ECO:0000259" key="6">
    <source>
        <dbReference type="Pfam" id="PF05182"/>
    </source>
</evidence>
<keyword evidence="4" id="KW-0539">Nucleus</keyword>
<name>A0AA38GX41_TAXCH</name>
<protein>
    <recommendedName>
        <fullName evidence="6">Pre-mRNA polyadenylation factor Fip1 domain-containing protein</fullName>
    </recommendedName>
</protein>
<dbReference type="PANTHER" id="PTHR36884">
    <property type="entry name" value="FIP1[III]-LIKE PROTEIN"/>
    <property type="match status" value="1"/>
</dbReference>
<dbReference type="GO" id="GO:0006397">
    <property type="term" value="P:mRNA processing"/>
    <property type="evidence" value="ECO:0007669"/>
    <property type="project" value="UniProtKB-KW"/>
</dbReference>
<comment type="similarity">
    <text evidence="2">Belongs to the FIP1 family.</text>
</comment>
<keyword evidence="3" id="KW-0507">mRNA processing</keyword>
<dbReference type="GO" id="GO:0005634">
    <property type="term" value="C:nucleus"/>
    <property type="evidence" value="ECO:0007669"/>
    <property type="project" value="UniProtKB-SubCell"/>
</dbReference>
<evidence type="ECO:0000256" key="1">
    <source>
        <dbReference type="ARBA" id="ARBA00004123"/>
    </source>
</evidence>
<evidence type="ECO:0000256" key="4">
    <source>
        <dbReference type="ARBA" id="ARBA00023242"/>
    </source>
</evidence>
<evidence type="ECO:0000256" key="3">
    <source>
        <dbReference type="ARBA" id="ARBA00022664"/>
    </source>
</evidence>